<dbReference type="eggNOG" id="COG0399">
    <property type="taxonomic scope" value="Bacteria"/>
</dbReference>
<dbReference type="RefSeq" id="WP_013886851.1">
    <property type="nucleotide sequence ID" value="NC_015672.1"/>
</dbReference>
<dbReference type="KEGG" id="fsi:Flexsi_1738"/>
<dbReference type="NCBIfam" id="TIGR02436">
    <property type="entry name" value="four helix bundle protein"/>
    <property type="match status" value="1"/>
</dbReference>
<keyword evidence="2" id="KW-1133">Transmembrane helix</keyword>
<dbReference type="eggNOG" id="COG4970">
    <property type="taxonomic scope" value="Bacteria"/>
</dbReference>
<dbReference type="PROSITE" id="PS00409">
    <property type="entry name" value="PROKAR_NTER_METHYL"/>
    <property type="match status" value="1"/>
</dbReference>
<dbReference type="InterPro" id="IPR012657">
    <property type="entry name" value="23S_rRNA-intervening_sequence"/>
</dbReference>
<dbReference type="Pfam" id="PF05635">
    <property type="entry name" value="23S_rRNA_IVP"/>
    <property type="match status" value="1"/>
</dbReference>
<dbReference type="PANTHER" id="PTHR38471">
    <property type="entry name" value="FOUR HELIX BUNDLE PROTEIN"/>
    <property type="match status" value="1"/>
</dbReference>
<keyword evidence="3" id="KW-0689">Ribosomal protein</keyword>
<dbReference type="CDD" id="cd16377">
    <property type="entry name" value="23S_rRNA_IVP_like"/>
    <property type="match status" value="1"/>
</dbReference>
<sequence>MGRSWKDLIVWQKSHELVLYIYGVLEDFPKEEKYVLASQIKRAAISIPTNIVEGHSKNSNKEFLKFLYISRGSLEEVKYLLILSRDLNYISEEIYQKLEEKLSKIGMLLNNLIKSVDSRTTSTTPNTNTTRTTRTTHNTPKTKGFTLIELVIIIILVGIVAMVVAPKITTSDIEKNAEVVRLMSDIRYVQHKSMVSGGGKGIQFTSNGYKFIKIKDKENVSGLSAITPPSQNPLYFDYLGRPDTDNISTNDNIVTNKITITIGGKNIYIAPYAGGVYE</sequence>
<dbReference type="SUPFAM" id="SSF158446">
    <property type="entry name" value="IVS-encoded protein-like"/>
    <property type="match status" value="1"/>
</dbReference>
<keyword evidence="4" id="KW-1185">Reference proteome</keyword>
<proteinExistence type="predicted"/>
<keyword evidence="2" id="KW-0812">Transmembrane</keyword>
<reference evidence="4" key="2">
    <citation type="submission" date="2011-06" db="EMBL/GenBank/DDBJ databases">
        <title>The complete genome of Flexistipes sinusarabici DSM 4947.</title>
        <authorList>
            <person name="Lucas S."/>
            <person name="Han J."/>
            <person name="Lapidus A."/>
            <person name="Bruce D."/>
            <person name="Goodwin L."/>
            <person name="Pitluck S."/>
            <person name="Peters L."/>
            <person name="Kyrpides N."/>
            <person name="Mavromatis K."/>
            <person name="Ivanova N."/>
            <person name="Mikhailova N."/>
            <person name="Chertkov O."/>
            <person name="Detter J.C."/>
            <person name="Tapia R."/>
            <person name="Han C."/>
            <person name="Land M."/>
            <person name="Hauser L."/>
            <person name="Markowitz V."/>
            <person name="Cheng J.-F."/>
            <person name="Hugenholtz P."/>
            <person name="Woyke T."/>
            <person name="Wu D."/>
            <person name="Spring S."/>
            <person name="Schroeder M."/>
            <person name="Brambilla E."/>
            <person name="Klenk H.-P."/>
            <person name="Eisen J.A."/>
        </authorList>
    </citation>
    <scope>NUCLEOTIDE SEQUENCE [LARGE SCALE GENOMIC DNA]</scope>
    <source>
        <strain evidence="4">DSM 4947 / MAS 10</strain>
    </source>
</reference>
<keyword evidence="2" id="KW-0472">Membrane</keyword>
<protein>
    <submittedName>
        <fullName evidence="3">S23 ribosomal protein</fullName>
    </submittedName>
</protein>
<dbReference type="EMBL" id="CP002858">
    <property type="protein sequence ID" value="AEI15380.1"/>
    <property type="molecule type" value="Genomic_DNA"/>
</dbReference>
<dbReference type="SUPFAM" id="SSF54523">
    <property type="entry name" value="Pili subunits"/>
    <property type="match status" value="1"/>
</dbReference>
<keyword evidence="3" id="KW-0687">Ribonucleoprotein</keyword>
<dbReference type="STRING" id="717231.Flexsi_1738"/>
<evidence type="ECO:0000256" key="2">
    <source>
        <dbReference type="SAM" id="Phobius"/>
    </source>
</evidence>
<dbReference type="Gene3D" id="1.20.1440.60">
    <property type="entry name" value="23S rRNA-intervening sequence"/>
    <property type="match status" value="1"/>
</dbReference>
<feature type="region of interest" description="Disordered" evidence="1">
    <location>
        <begin position="119"/>
        <end position="138"/>
    </location>
</feature>
<dbReference type="InterPro" id="IPR012902">
    <property type="entry name" value="N_methyl_site"/>
</dbReference>
<dbReference type="Gene3D" id="3.30.700.10">
    <property type="entry name" value="Glycoprotein, Type 4 Pilin"/>
    <property type="match status" value="1"/>
</dbReference>
<dbReference type="HOGENOM" id="CLU_1000232_0_0_0"/>
<dbReference type="Pfam" id="PF07963">
    <property type="entry name" value="N_methyl"/>
    <property type="match status" value="1"/>
</dbReference>
<reference evidence="3 4" key="1">
    <citation type="journal article" date="2011" name="Stand. Genomic Sci.">
        <title>Genome sequence of the moderately thermophilic halophile Flexistipes sinusarabici strain (MAS10).</title>
        <authorList>
            <person name="Lapidus A."/>
            <person name="Chertkov O."/>
            <person name="Nolan M."/>
            <person name="Lucas S."/>
            <person name="Hammon N."/>
            <person name="Deshpande S."/>
            <person name="Cheng J.F."/>
            <person name="Tapia R."/>
            <person name="Han C."/>
            <person name="Goodwin L."/>
            <person name="Pitluck S."/>
            <person name="Liolios K."/>
            <person name="Pagani I."/>
            <person name="Ivanova N."/>
            <person name="Huntemann M."/>
            <person name="Mavromatis K."/>
            <person name="Mikhailova N."/>
            <person name="Pati A."/>
            <person name="Chen A."/>
            <person name="Palaniappan K."/>
            <person name="Land M."/>
            <person name="Hauser L."/>
            <person name="Brambilla E.M."/>
            <person name="Rohde M."/>
            <person name="Abt B."/>
            <person name="Spring S."/>
            <person name="Goker M."/>
            <person name="Bristow J."/>
            <person name="Eisen J.A."/>
            <person name="Markowitz V."/>
            <person name="Hugenholtz P."/>
            <person name="Kyrpides N.C."/>
            <person name="Klenk H.P."/>
            <person name="Woyke T."/>
        </authorList>
    </citation>
    <scope>NUCLEOTIDE SEQUENCE [LARGE SCALE GENOMIC DNA]</scope>
    <source>
        <strain evidence="4">DSM 4947 / MAS 10</strain>
    </source>
</reference>
<dbReference type="GO" id="GO:0005840">
    <property type="term" value="C:ribosome"/>
    <property type="evidence" value="ECO:0007669"/>
    <property type="project" value="UniProtKB-KW"/>
</dbReference>
<name>F8E9W9_FLESM</name>
<dbReference type="PANTHER" id="PTHR38471:SF2">
    <property type="entry name" value="FOUR HELIX BUNDLE PROTEIN"/>
    <property type="match status" value="1"/>
</dbReference>
<evidence type="ECO:0000313" key="4">
    <source>
        <dbReference type="Proteomes" id="UP000006621"/>
    </source>
</evidence>
<dbReference type="InterPro" id="IPR045584">
    <property type="entry name" value="Pilin-like"/>
</dbReference>
<evidence type="ECO:0000313" key="3">
    <source>
        <dbReference type="EMBL" id="AEI15380.1"/>
    </source>
</evidence>
<gene>
    <name evidence="3" type="ordered locus">Flexsi_1738</name>
</gene>
<dbReference type="Proteomes" id="UP000006621">
    <property type="component" value="Chromosome"/>
</dbReference>
<evidence type="ECO:0000256" key="1">
    <source>
        <dbReference type="SAM" id="MobiDB-lite"/>
    </source>
</evidence>
<feature type="transmembrane region" description="Helical" evidence="2">
    <location>
        <begin position="144"/>
        <end position="165"/>
    </location>
</feature>
<dbReference type="AlphaFoldDB" id="F8E9W9"/>
<organism evidence="3 4">
    <name type="scientific">Flexistipes sinusarabici (strain ATCC 49648 / DSM 4947 / MAS 10)</name>
    <dbReference type="NCBI Taxonomy" id="717231"/>
    <lineage>
        <taxon>Bacteria</taxon>
        <taxon>Pseudomonadati</taxon>
        <taxon>Deferribacterota</taxon>
        <taxon>Deferribacteres</taxon>
        <taxon>Deferribacterales</taxon>
        <taxon>Flexistipitaceae</taxon>
        <taxon>Flexistipes</taxon>
    </lineage>
</organism>
<accession>F8E9W9</accession>
<dbReference type="InterPro" id="IPR036583">
    <property type="entry name" value="23S_rRNA_IVS_sf"/>
</dbReference>